<dbReference type="Proteomes" id="UP000799438">
    <property type="component" value="Unassembled WGS sequence"/>
</dbReference>
<evidence type="ECO:0000313" key="3">
    <source>
        <dbReference type="Proteomes" id="UP000799438"/>
    </source>
</evidence>
<feature type="compositionally biased region" description="Low complexity" evidence="1">
    <location>
        <begin position="136"/>
        <end position="149"/>
    </location>
</feature>
<evidence type="ECO:0000313" key="2">
    <source>
        <dbReference type="EMBL" id="KAF2140786.1"/>
    </source>
</evidence>
<organism evidence="2 3">
    <name type="scientific">Aplosporella prunicola CBS 121167</name>
    <dbReference type="NCBI Taxonomy" id="1176127"/>
    <lineage>
        <taxon>Eukaryota</taxon>
        <taxon>Fungi</taxon>
        <taxon>Dikarya</taxon>
        <taxon>Ascomycota</taxon>
        <taxon>Pezizomycotina</taxon>
        <taxon>Dothideomycetes</taxon>
        <taxon>Dothideomycetes incertae sedis</taxon>
        <taxon>Botryosphaeriales</taxon>
        <taxon>Aplosporellaceae</taxon>
        <taxon>Aplosporella</taxon>
    </lineage>
</organism>
<feature type="compositionally biased region" description="Basic residues" evidence="1">
    <location>
        <begin position="121"/>
        <end position="132"/>
    </location>
</feature>
<keyword evidence="3" id="KW-1185">Reference proteome</keyword>
<dbReference type="GeneID" id="54300778"/>
<protein>
    <submittedName>
        <fullName evidence="2">Uncharacterized protein</fullName>
    </submittedName>
</protein>
<gene>
    <name evidence="2" type="ORF">K452DRAFT_309880</name>
</gene>
<evidence type="ECO:0000256" key="1">
    <source>
        <dbReference type="SAM" id="MobiDB-lite"/>
    </source>
</evidence>
<feature type="region of interest" description="Disordered" evidence="1">
    <location>
        <begin position="40"/>
        <end position="74"/>
    </location>
</feature>
<sequence>MPKRATSKKRKAEFECLRASIQVMTEDFEREELETHVIRGARQLKRRKSPARQPLAPPPETLLRQQQQQQQQQHRFPLLAVPPNSRAELRAHNLRHLLCFILHHDYAQPGLRNALAAPKAGKNKKNKTKTRKNSSPTDTTADAAPETPAYARLPRRLATQYSPHNLPLQPYRTAPPRARAALRALVLQPARLLRLPPHAVCALVRRWQRFRLGTAYPGAVAAVAACDGLPALAAMLALDAAVVVPALADPTTRLRWECLAGLKAVRGRYFGGGLDGGHAVDATTVAAAVFDTDAEHAYDSPPAPGAGYMRLSPLGARVHASRQTRLSRALGALVGRGWTNALVTRGVAKAARGIKALSRSSCAGGDEAIAVDVGAAHRRRVAAFDMRGWVEDVRRREAVAAAQAAAAAAEAQRSAFEVARPGEEEVLCLRAFMDEEGY</sequence>
<dbReference type="RefSeq" id="XP_033396499.1">
    <property type="nucleotide sequence ID" value="XM_033543281.1"/>
</dbReference>
<proteinExistence type="predicted"/>
<dbReference type="AlphaFoldDB" id="A0A6A6B9S9"/>
<reference evidence="2" key="1">
    <citation type="journal article" date="2020" name="Stud. Mycol.">
        <title>101 Dothideomycetes genomes: a test case for predicting lifestyles and emergence of pathogens.</title>
        <authorList>
            <person name="Haridas S."/>
            <person name="Albert R."/>
            <person name="Binder M."/>
            <person name="Bloem J."/>
            <person name="Labutti K."/>
            <person name="Salamov A."/>
            <person name="Andreopoulos B."/>
            <person name="Baker S."/>
            <person name="Barry K."/>
            <person name="Bills G."/>
            <person name="Bluhm B."/>
            <person name="Cannon C."/>
            <person name="Castanera R."/>
            <person name="Culley D."/>
            <person name="Daum C."/>
            <person name="Ezra D."/>
            <person name="Gonzalez J."/>
            <person name="Henrissat B."/>
            <person name="Kuo A."/>
            <person name="Liang C."/>
            <person name="Lipzen A."/>
            <person name="Lutzoni F."/>
            <person name="Magnuson J."/>
            <person name="Mondo S."/>
            <person name="Nolan M."/>
            <person name="Ohm R."/>
            <person name="Pangilinan J."/>
            <person name="Park H.-J."/>
            <person name="Ramirez L."/>
            <person name="Alfaro M."/>
            <person name="Sun H."/>
            <person name="Tritt A."/>
            <person name="Yoshinaga Y."/>
            <person name="Zwiers L.-H."/>
            <person name="Turgeon B."/>
            <person name="Goodwin S."/>
            <person name="Spatafora J."/>
            <person name="Crous P."/>
            <person name="Grigoriev I."/>
        </authorList>
    </citation>
    <scope>NUCLEOTIDE SEQUENCE</scope>
    <source>
        <strain evidence="2">CBS 121167</strain>
    </source>
</reference>
<dbReference type="EMBL" id="ML995489">
    <property type="protein sequence ID" value="KAF2140786.1"/>
    <property type="molecule type" value="Genomic_DNA"/>
</dbReference>
<feature type="region of interest" description="Disordered" evidence="1">
    <location>
        <begin position="116"/>
        <end position="151"/>
    </location>
</feature>
<name>A0A6A6B9S9_9PEZI</name>
<accession>A0A6A6B9S9</accession>